<accession>A0A1B6JXQ0</accession>
<evidence type="ECO:0008006" key="6">
    <source>
        <dbReference type="Google" id="ProtNLM"/>
    </source>
</evidence>
<gene>
    <name evidence="5" type="ORF">g.7768</name>
</gene>
<dbReference type="AlphaFoldDB" id="A0A1B6JXQ0"/>
<evidence type="ECO:0000256" key="3">
    <source>
        <dbReference type="ARBA" id="ARBA00022840"/>
    </source>
</evidence>
<keyword evidence="1" id="KW-0436">Ligase</keyword>
<feature type="compositionally biased region" description="Polar residues" evidence="4">
    <location>
        <begin position="417"/>
        <end position="438"/>
    </location>
</feature>
<dbReference type="GO" id="GO:0005524">
    <property type="term" value="F:ATP binding"/>
    <property type="evidence" value="ECO:0007669"/>
    <property type="project" value="UniProtKB-KW"/>
</dbReference>
<organism evidence="5">
    <name type="scientific">Homalodisca liturata</name>
    <dbReference type="NCBI Taxonomy" id="320908"/>
    <lineage>
        <taxon>Eukaryota</taxon>
        <taxon>Metazoa</taxon>
        <taxon>Ecdysozoa</taxon>
        <taxon>Arthropoda</taxon>
        <taxon>Hexapoda</taxon>
        <taxon>Insecta</taxon>
        <taxon>Pterygota</taxon>
        <taxon>Neoptera</taxon>
        <taxon>Paraneoptera</taxon>
        <taxon>Hemiptera</taxon>
        <taxon>Auchenorrhyncha</taxon>
        <taxon>Membracoidea</taxon>
        <taxon>Cicadellidae</taxon>
        <taxon>Cicadellinae</taxon>
        <taxon>Proconiini</taxon>
        <taxon>Homalodisca</taxon>
    </lineage>
</organism>
<proteinExistence type="predicted"/>
<dbReference type="GO" id="GO:0015631">
    <property type="term" value="F:tubulin binding"/>
    <property type="evidence" value="ECO:0007669"/>
    <property type="project" value="TreeGrafter"/>
</dbReference>
<name>A0A1B6JXQ0_9HEMI</name>
<dbReference type="GO" id="GO:0070740">
    <property type="term" value="F:tubulin-glutamic acid ligase activity"/>
    <property type="evidence" value="ECO:0007669"/>
    <property type="project" value="TreeGrafter"/>
</dbReference>
<dbReference type="PANTHER" id="PTHR12241">
    <property type="entry name" value="TUBULIN POLYGLUTAMYLASE"/>
    <property type="match status" value="1"/>
</dbReference>
<dbReference type="InterPro" id="IPR004344">
    <property type="entry name" value="TTL/TTLL_fam"/>
</dbReference>
<keyword evidence="2" id="KW-0547">Nucleotide-binding</keyword>
<evidence type="ECO:0000256" key="1">
    <source>
        <dbReference type="ARBA" id="ARBA00022598"/>
    </source>
</evidence>
<protein>
    <recommendedName>
        <fullName evidence="6">Tubulin polyglutamylase TTLL2</fullName>
    </recommendedName>
</protein>
<dbReference type="Pfam" id="PF03133">
    <property type="entry name" value="TTL"/>
    <property type="match status" value="1"/>
</dbReference>
<feature type="region of interest" description="Disordered" evidence="4">
    <location>
        <begin position="406"/>
        <end position="445"/>
    </location>
</feature>
<feature type="region of interest" description="Disordered" evidence="4">
    <location>
        <begin position="480"/>
        <end position="501"/>
    </location>
</feature>
<sequence length="592" mass="67494">MALDKGPFVFRLNDNGTGPNLLLQVCLERGWREYNESAPLKDNWNLWWRTSGFPLNHYKQLKPWQFTNHIPKASCICRKDNLSRYLKCMKKVFGGIYDFSPDAYNLPLEYTKLVAECSRQSQQDTQRCDVWICKPVGQSQGRGISLFKKLSELVYYSNAVVQRYIQNPLLIGGYKFDLRLYVCVPSFRPLTVYLYKEGLARFGTEKFTLSDLDNHFAHLTNSSLNKLGPRYTEMKERVGAGCKWNLRQLRHYLHQAGLKDWLLWQRISSLVVLTVASQLHGIPPSNNCFEFYGFDVLIDSSLRPWLLEVNLSPALGRDCDVDAAVKKPMLHDMFDLLGLPVCNTGLSLFTLWSGESIRTMSNRSVSSRSSTSMDDAITGEEDEIAVSGGSSRARSAPHTAVTVVTVANRWRRRQHQSENQTRNKTAKSTTSPASVSRPKTQRKQTPKIGAFLPTVNIGEEYHTPDEWMRYNEIVTNPNGSKSYRRPKCPPSALWGNGRDWRDPPTREGDWVRVYPQGQKALGRNILWHDEPSEPHTTMFGDKEIKTIVSNMSKSAKLAKDIFQKNPTLSDDDRNSMLMKNLGLAGLVWLPNN</sequence>
<dbReference type="PROSITE" id="PS51221">
    <property type="entry name" value="TTL"/>
    <property type="match status" value="1"/>
</dbReference>
<dbReference type="SUPFAM" id="SSF56059">
    <property type="entry name" value="Glutathione synthetase ATP-binding domain-like"/>
    <property type="match status" value="1"/>
</dbReference>
<dbReference type="PANTHER" id="PTHR12241:SF118">
    <property type="entry name" value="TUBULIN POLYGLUTAMYLASE TTLL2-RELATED"/>
    <property type="match status" value="1"/>
</dbReference>
<dbReference type="Gene3D" id="3.30.470.20">
    <property type="entry name" value="ATP-grasp fold, B domain"/>
    <property type="match status" value="1"/>
</dbReference>
<reference evidence="5" key="1">
    <citation type="submission" date="2015-11" db="EMBL/GenBank/DDBJ databases">
        <title>De novo transcriptome assembly of four potential Pierce s Disease insect vectors from Arizona vineyards.</title>
        <authorList>
            <person name="Tassone E.E."/>
        </authorList>
    </citation>
    <scope>NUCLEOTIDE SEQUENCE</scope>
</reference>
<keyword evidence="3" id="KW-0067">ATP-binding</keyword>
<dbReference type="EMBL" id="GECU01003747">
    <property type="protein sequence ID" value="JAT03960.1"/>
    <property type="molecule type" value="Transcribed_RNA"/>
</dbReference>
<evidence type="ECO:0000313" key="5">
    <source>
        <dbReference type="EMBL" id="JAT03960.1"/>
    </source>
</evidence>
<evidence type="ECO:0000256" key="4">
    <source>
        <dbReference type="SAM" id="MobiDB-lite"/>
    </source>
</evidence>
<evidence type="ECO:0000256" key="2">
    <source>
        <dbReference type="ARBA" id="ARBA00022741"/>
    </source>
</evidence>
<dbReference type="GO" id="GO:0000226">
    <property type="term" value="P:microtubule cytoskeleton organization"/>
    <property type="evidence" value="ECO:0007669"/>
    <property type="project" value="TreeGrafter"/>
</dbReference>
<dbReference type="GO" id="GO:0036064">
    <property type="term" value="C:ciliary basal body"/>
    <property type="evidence" value="ECO:0007669"/>
    <property type="project" value="TreeGrafter"/>
</dbReference>